<protein>
    <recommendedName>
        <fullName evidence="3">SAP domain-containing protein</fullName>
    </recommendedName>
</protein>
<dbReference type="PANTHER" id="PTHR41807:SF1">
    <property type="entry name" value="GLUTATHIONE TRANSFERASE 3"/>
    <property type="match status" value="1"/>
</dbReference>
<dbReference type="InterPro" id="IPR003034">
    <property type="entry name" value="SAP_dom"/>
</dbReference>
<proteinExistence type="predicted"/>
<keyword evidence="2" id="KW-0812">Transmembrane</keyword>
<sequence length="451" mass="49810">MAPVFAGSLPTKKKGDLQSLASALNISTEGTKEELQTRIKKYLDRNQAELEEDPHFSGLFDRRRKRKESVSSSKRSAVDGTNERLNGRRVVAMVPIHESTPAKDLSDVSAFLKNPPTSPSETEQSSSPNRRMITRSSLAIADIATDIPPSPETGTAVDQNLLDRTIISARPVNSLLQIMKRKQKVVAYRANKSLYLTRSFLSNARTIWTVSVLAQFLYIYVSVVPWQFLHIPFSATSTPALSDTPPPTVVPQPALSQSWNFISITIPYPPLGTFESHIFWTIVLHWFIPTVLIPVVAGVLISFRPPPLKPSTRAILSESREISRHVRGGDEEVEVEEETTQNHSGVAQLSALLDPLTASIVQLAAQIAYTFPSIHGPFSLSFHISPLITSIDVLGFKWRVLLASIGVAFSFAEALTGSLTSLPSRIPLKSPRYYEAFDIVDEVEVDEVDVD</sequence>
<dbReference type="GO" id="GO:0016020">
    <property type="term" value="C:membrane"/>
    <property type="evidence" value="ECO:0007669"/>
    <property type="project" value="TreeGrafter"/>
</dbReference>
<accession>A0AA38KN56</accession>
<gene>
    <name evidence="4" type="ORF">GGU10DRAFT_295438</name>
</gene>
<feature type="region of interest" description="Disordered" evidence="1">
    <location>
        <begin position="54"/>
        <end position="84"/>
    </location>
</feature>
<dbReference type="AlphaFoldDB" id="A0AA38KN56"/>
<reference evidence="4" key="1">
    <citation type="submission" date="2022-08" db="EMBL/GenBank/DDBJ databases">
        <authorList>
            <consortium name="DOE Joint Genome Institute"/>
            <person name="Min B."/>
            <person name="Riley R."/>
            <person name="Sierra-Patev S."/>
            <person name="Naranjo-Ortiz M."/>
            <person name="Looney B."/>
            <person name="Konkel Z."/>
            <person name="Slot J.C."/>
            <person name="Sakamoto Y."/>
            <person name="Steenwyk J.L."/>
            <person name="Rokas A."/>
            <person name="Carro J."/>
            <person name="Camarero S."/>
            <person name="Ferreira P."/>
            <person name="Molpeceres G."/>
            <person name="Ruiz-Duenas F.J."/>
            <person name="Serrano A."/>
            <person name="Henrissat B."/>
            <person name="Drula E."/>
            <person name="Hughes K.W."/>
            <person name="Mata J.L."/>
            <person name="Ishikawa N.K."/>
            <person name="Vargas-Isla R."/>
            <person name="Ushijima S."/>
            <person name="Smith C.A."/>
            <person name="Ahrendt S."/>
            <person name="Andreopoulos W."/>
            <person name="He G."/>
            <person name="Labutti K."/>
            <person name="Lipzen A."/>
            <person name="Ng V."/>
            <person name="Sandor L."/>
            <person name="Barry K."/>
            <person name="Martinez A.T."/>
            <person name="Xiao Y."/>
            <person name="Gibbons J.G."/>
            <person name="Terashima K."/>
            <person name="Hibbett D.S."/>
            <person name="Grigoriev I.V."/>
        </authorList>
    </citation>
    <scope>NUCLEOTIDE SEQUENCE</scope>
    <source>
        <strain evidence="4">TFB10291</strain>
    </source>
</reference>
<keyword evidence="2" id="KW-0472">Membrane</keyword>
<comment type="caution">
    <text evidence="4">The sequence shown here is derived from an EMBL/GenBank/DDBJ whole genome shotgun (WGS) entry which is preliminary data.</text>
</comment>
<feature type="domain" description="SAP" evidence="3">
    <location>
        <begin position="9"/>
        <end position="43"/>
    </location>
</feature>
<evidence type="ECO:0000313" key="4">
    <source>
        <dbReference type="EMBL" id="KAJ3783779.1"/>
    </source>
</evidence>
<organism evidence="4 5">
    <name type="scientific">Lentinula aff. detonsa</name>
    <dbReference type="NCBI Taxonomy" id="2804958"/>
    <lineage>
        <taxon>Eukaryota</taxon>
        <taxon>Fungi</taxon>
        <taxon>Dikarya</taxon>
        <taxon>Basidiomycota</taxon>
        <taxon>Agaricomycotina</taxon>
        <taxon>Agaricomycetes</taxon>
        <taxon>Agaricomycetidae</taxon>
        <taxon>Agaricales</taxon>
        <taxon>Marasmiineae</taxon>
        <taxon>Omphalotaceae</taxon>
        <taxon>Lentinula</taxon>
    </lineage>
</organism>
<feature type="compositionally biased region" description="Low complexity" evidence="1">
    <location>
        <begin position="119"/>
        <end position="128"/>
    </location>
</feature>
<name>A0AA38KN56_9AGAR</name>
<dbReference type="EMBL" id="MU793404">
    <property type="protein sequence ID" value="KAJ3783779.1"/>
    <property type="molecule type" value="Genomic_DNA"/>
</dbReference>
<evidence type="ECO:0000256" key="1">
    <source>
        <dbReference type="SAM" id="MobiDB-lite"/>
    </source>
</evidence>
<evidence type="ECO:0000313" key="5">
    <source>
        <dbReference type="Proteomes" id="UP001163798"/>
    </source>
</evidence>
<dbReference type="SMART" id="SM00513">
    <property type="entry name" value="SAP"/>
    <property type="match status" value="1"/>
</dbReference>
<feature type="transmembrane region" description="Helical" evidence="2">
    <location>
        <begin position="278"/>
        <end position="303"/>
    </location>
</feature>
<keyword evidence="2" id="KW-1133">Transmembrane helix</keyword>
<evidence type="ECO:0000256" key="2">
    <source>
        <dbReference type="SAM" id="Phobius"/>
    </source>
</evidence>
<feature type="region of interest" description="Disordered" evidence="1">
    <location>
        <begin position="105"/>
        <end position="131"/>
    </location>
</feature>
<keyword evidence="5" id="KW-1185">Reference proteome</keyword>
<dbReference type="PANTHER" id="PTHR41807">
    <property type="entry name" value="GLUTATHIONE TRANSFERASE 3"/>
    <property type="match status" value="1"/>
</dbReference>
<dbReference type="PROSITE" id="PS50800">
    <property type="entry name" value="SAP"/>
    <property type="match status" value="1"/>
</dbReference>
<dbReference type="Proteomes" id="UP001163798">
    <property type="component" value="Unassembled WGS sequence"/>
</dbReference>
<evidence type="ECO:0000259" key="3">
    <source>
        <dbReference type="PROSITE" id="PS50800"/>
    </source>
</evidence>
<dbReference type="Pfam" id="PF18953">
    <property type="entry name" value="SAP_new25"/>
    <property type="match status" value="1"/>
</dbReference>
<feature type="transmembrane region" description="Helical" evidence="2">
    <location>
        <begin position="207"/>
        <end position="229"/>
    </location>
</feature>
<dbReference type="InterPro" id="IPR038872">
    <property type="entry name" value="Put_GTT3"/>
</dbReference>